<name>A0ABP0SCZ4_9DINO</name>
<feature type="compositionally biased region" description="Low complexity" evidence="1">
    <location>
        <begin position="1331"/>
        <end position="1341"/>
    </location>
</feature>
<feature type="compositionally biased region" description="Basic residues" evidence="1">
    <location>
        <begin position="1312"/>
        <end position="1330"/>
    </location>
</feature>
<protein>
    <submittedName>
        <fullName evidence="2">Uncharacterized protein</fullName>
    </submittedName>
</protein>
<dbReference type="EMBL" id="CAXAMM010043473">
    <property type="protein sequence ID" value="CAK9110214.1"/>
    <property type="molecule type" value="Genomic_DNA"/>
</dbReference>
<gene>
    <name evidence="2" type="ORF">SCF082_LOCUS51195</name>
</gene>
<reference evidence="2 3" key="1">
    <citation type="submission" date="2024-02" db="EMBL/GenBank/DDBJ databases">
        <authorList>
            <person name="Chen Y."/>
            <person name="Shah S."/>
            <person name="Dougan E. K."/>
            <person name="Thang M."/>
            <person name="Chan C."/>
        </authorList>
    </citation>
    <scope>NUCLEOTIDE SEQUENCE [LARGE SCALE GENOMIC DNA]</scope>
</reference>
<organism evidence="2 3">
    <name type="scientific">Durusdinium trenchii</name>
    <dbReference type="NCBI Taxonomy" id="1381693"/>
    <lineage>
        <taxon>Eukaryota</taxon>
        <taxon>Sar</taxon>
        <taxon>Alveolata</taxon>
        <taxon>Dinophyceae</taxon>
        <taxon>Suessiales</taxon>
        <taxon>Symbiodiniaceae</taxon>
        <taxon>Durusdinium</taxon>
    </lineage>
</organism>
<evidence type="ECO:0000256" key="1">
    <source>
        <dbReference type="SAM" id="MobiDB-lite"/>
    </source>
</evidence>
<dbReference type="Proteomes" id="UP001642464">
    <property type="component" value="Unassembled WGS sequence"/>
</dbReference>
<feature type="region of interest" description="Disordered" evidence="1">
    <location>
        <begin position="1103"/>
        <end position="1134"/>
    </location>
</feature>
<comment type="caution">
    <text evidence="2">The sequence shown here is derived from an EMBL/GenBank/DDBJ whole genome shotgun (WGS) entry which is preliminary data.</text>
</comment>
<accession>A0ABP0SCZ4</accession>
<proteinExistence type="predicted"/>
<feature type="region of interest" description="Disordered" evidence="1">
    <location>
        <begin position="1287"/>
        <end position="1375"/>
    </location>
</feature>
<sequence>MRLELSILVDALQGHSASLQPAQTRAHKLLSFPDKFIRQILAGMDLRSRARLKQHATKFVECLPDAVKPSLDAWVSQTFGGRSSLQNGHLFMDLALLLFHRSVLDSVGGQIYVFAWGDSSKKGQLDMYNTRHRWMAVDRSVELARGFRWLCNHQHSDDSELPEEEQEERCRLSQLLFDSVQLHTQIPQLLGQGRTKLLDKVGAHVHSTLLEVGSVERLSSAMENCVSWCSDMGTEAGLPECGVTFAEDVLPSFVRPTRLQADVETEDGCVEFALQGAGFVQTPVAKPLMPNAIHVPGMCHAIHNASQNLDSSFCEWEPFFASLRTLHKFLGTKGRRDRFVEVVLENSLHYQSGKTLFQSFSHTLHVERWGEVAVYLRDGLPILTFLREHWDEVAYCRGMEDAVSPAQEDGFTPQAITSILRDDFFFAYWQMQLLLRKQIRKLLRWSEGCPCHESLLKDASPHVQSTRLRAEISIPKSVPCHCPMAGCRAAEMTAGHLTVFEEQLRRPCFNDLISSSGVSLTVGAWDRLRDEWQRGALYVVENLKLRLSFYNNLPWVILGGCHFDADVARGALKRAKELWLDVPSKARALQHPQAQKLLQDGPLRLELDSFLDGKQLHELPALEAFLAPLTFIQIAERIIEGAHKQLGDATSQKSPNQYSIALRIPELMSLLDRDATAFGRLVECFSEGRKVQRFPAMFAGHGRHPDWLALGPHPKTHSCLAAIRKILYRDTRLQHGNVPEAVLVQQQANKSKEKAAREFQEKKPGASEALIFADACTQFLRDKCSEDQSQVVSLKDKFLMPLLLRPSGIHRPSHAPGAAKPPRKNDVIVCILANSGSFEAPVVSAMPDSATETLHLLDHIATQGIDSFLEDFKLWEKPNSVLLGLPCSTAENLQPVSQLLTFLTDLSCFASTNAAVKSKSARISTDLSHIVPLLADQGYIEENDSGWFITKEGVASMSFLHMLSNPKALPAIVDKPLGDLSLCELLVKARQTGWVWKKFPTNKKARADLRYKLGEPRVWYSTGVTVHRHYLLCLLGAQKLFSDYAIEWIPHSAPQQVFEFLWEGKSLKEALELADRPRKRKPPALPDLAVDVDVGDHEPAAVCDAQPKASRQKVDSPAAAVADESGDSDKSDGFSDELLDILAQMSNDEGERVESQRVEVPGRADVPEDLVPATVAEPSSSSRVIVRHLDKPPPWGSFIFNRKLPKSSPPHGGLECVCRYHAKNEKTGCKKFVRFAGEGLEHEHACLLALKHWANMAKNFDRQRKHVRMPLRPSDVPSAEIVNAQQILDDPPEVAPTDDQLDARSSASSPKGKAKPKAKNTSKAKAKAKPKAGAGSANAPSDKGHFEARDRSRSLRDACANEVQSPEPAEHPCDEPAQKFRRLSTHVHERADDSSGVQAALGTVDWLDQVKELPDVMVAKLGATSALDSHLSSEVTIWVTSSYSGLGTFEHCVSRLASLKTPDLFQLDSDSLCFEPFRFYSATEDDPFCREVLLTSKVCPEHVFGDVCERVSADVLNKMIFTVDTLKSRAEAIAKGDQSNAEKKRLKDQLNDRCMKKLIEIAHNAMQDPAAAKKQGWCYKHMQYCSLAPPMKRGDWLLEAGGNTCVSFSPQGGHARWLHPSGPPAAIWLAWCKAHADAIFQECSSLFNSQAVLELAFPPIELWSTTVLQLGAKDVGVPMNRLRNWTWTVRRSKLKMVTAVDRSFFLNLCGSNVECTSHDFFMMPKDDAFDFLKETVGVPSPHEFGARQFLTEGSIKRLEEYEAHQLAGGECDEPMVDLSQNVVVREKLSNFAPSLLCQSVIWSFRHQRPITLAEGFLLMGWPVQLTCVPGNVGDAFPWNPSTLFAKKPRALMKMLGNSFHCRLVGLLLALFLSVTIRRQAPKFGEGV</sequence>
<feature type="compositionally biased region" description="Basic and acidic residues" evidence="1">
    <location>
        <begin position="1342"/>
        <end position="1356"/>
    </location>
</feature>
<evidence type="ECO:0000313" key="3">
    <source>
        <dbReference type="Proteomes" id="UP001642464"/>
    </source>
</evidence>
<evidence type="ECO:0000313" key="2">
    <source>
        <dbReference type="EMBL" id="CAK9110214.1"/>
    </source>
</evidence>
<keyword evidence="3" id="KW-1185">Reference proteome</keyword>